<accession>A0AAV4J490</accession>
<reference evidence="1 2" key="1">
    <citation type="journal article" date="2021" name="Elife">
        <title>Chloroplast acquisition without the gene transfer in kleptoplastic sea slugs, Plakobranchus ocellatus.</title>
        <authorList>
            <person name="Maeda T."/>
            <person name="Takahashi S."/>
            <person name="Yoshida T."/>
            <person name="Shimamura S."/>
            <person name="Takaki Y."/>
            <person name="Nagai Y."/>
            <person name="Toyoda A."/>
            <person name="Suzuki Y."/>
            <person name="Arimoto A."/>
            <person name="Ishii H."/>
            <person name="Satoh N."/>
            <person name="Nishiyama T."/>
            <person name="Hasebe M."/>
            <person name="Maruyama T."/>
            <person name="Minagawa J."/>
            <person name="Obokata J."/>
            <person name="Shigenobu S."/>
        </authorList>
    </citation>
    <scope>NUCLEOTIDE SEQUENCE [LARGE SCALE GENOMIC DNA]</scope>
</reference>
<comment type="caution">
    <text evidence="1">The sequence shown here is derived from an EMBL/GenBank/DDBJ whole genome shotgun (WGS) entry which is preliminary data.</text>
</comment>
<dbReference type="AlphaFoldDB" id="A0AAV4J490"/>
<sequence>MFTSTSTGTICGWFEPHGVNRLYENEDGYDNDNGGLPCLHLPAVNYLKTNSRPRVAEVRPNSAIHKFGVKPHFLRSLLVSKFSSMYGVKLTHRGRTTGPFHGNA</sequence>
<dbReference type="Proteomes" id="UP000762676">
    <property type="component" value="Unassembled WGS sequence"/>
</dbReference>
<gene>
    <name evidence="1" type="ORF">ElyMa_001450500</name>
</gene>
<evidence type="ECO:0000313" key="2">
    <source>
        <dbReference type="Proteomes" id="UP000762676"/>
    </source>
</evidence>
<evidence type="ECO:0000313" key="1">
    <source>
        <dbReference type="EMBL" id="GFS15486.1"/>
    </source>
</evidence>
<dbReference type="EMBL" id="BMAT01002848">
    <property type="protein sequence ID" value="GFS15486.1"/>
    <property type="molecule type" value="Genomic_DNA"/>
</dbReference>
<proteinExistence type="predicted"/>
<name>A0AAV4J490_9GAST</name>
<keyword evidence="2" id="KW-1185">Reference proteome</keyword>
<protein>
    <submittedName>
        <fullName evidence="1">Uncharacterized protein</fullName>
    </submittedName>
</protein>
<organism evidence="1 2">
    <name type="scientific">Elysia marginata</name>
    <dbReference type="NCBI Taxonomy" id="1093978"/>
    <lineage>
        <taxon>Eukaryota</taxon>
        <taxon>Metazoa</taxon>
        <taxon>Spiralia</taxon>
        <taxon>Lophotrochozoa</taxon>
        <taxon>Mollusca</taxon>
        <taxon>Gastropoda</taxon>
        <taxon>Heterobranchia</taxon>
        <taxon>Euthyneura</taxon>
        <taxon>Panpulmonata</taxon>
        <taxon>Sacoglossa</taxon>
        <taxon>Placobranchoidea</taxon>
        <taxon>Plakobranchidae</taxon>
        <taxon>Elysia</taxon>
    </lineage>
</organism>